<dbReference type="GO" id="GO:0003727">
    <property type="term" value="F:single-stranded RNA binding"/>
    <property type="evidence" value="ECO:0007669"/>
    <property type="project" value="TreeGrafter"/>
</dbReference>
<dbReference type="OrthoDB" id="9790916at2"/>
<evidence type="ECO:0000313" key="8">
    <source>
        <dbReference type="EMBL" id="PQO41694.1"/>
    </source>
</evidence>
<accession>A0A2S8GC84</accession>
<dbReference type="RefSeq" id="WP_105351453.1">
    <property type="nucleotide sequence ID" value="NZ_PUIB01000005.1"/>
</dbReference>
<keyword evidence="4" id="KW-0255">Endonuclease</keyword>
<dbReference type="Proteomes" id="UP000239388">
    <property type="component" value="Unassembled WGS sequence"/>
</dbReference>
<gene>
    <name evidence="8" type="ORF">C5Y98_02940</name>
</gene>
<evidence type="ECO:0000259" key="7">
    <source>
        <dbReference type="Pfam" id="PF01035"/>
    </source>
</evidence>
<keyword evidence="2" id="KW-0963">Cytoplasm</keyword>
<proteinExistence type="predicted"/>
<dbReference type="AlphaFoldDB" id="A0A2S8GC84"/>
<dbReference type="Gene3D" id="1.10.10.10">
    <property type="entry name" value="Winged helix-like DNA-binding domain superfamily/Winged helix DNA-binding domain"/>
    <property type="match status" value="1"/>
</dbReference>
<dbReference type="Pfam" id="PF01035">
    <property type="entry name" value="DNA_binding_1"/>
    <property type="match status" value="1"/>
</dbReference>
<dbReference type="GO" id="GO:0006281">
    <property type="term" value="P:DNA repair"/>
    <property type="evidence" value="ECO:0007669"/>
    <property type="project" value="InterPro"/>
</dbReference>
<dbReference type="Gene3D" id="3.30.2170.10">
    <property type="entry name" value="archaeoglobus fulgidus dsm 4304 superfamily"/>
    <property type="match status" value="1"/>
</dbReference>
<dbReference type="SUPFAM" id="SSF46767">
    <property type="entry name" value="Methylated DNA-protein cysteine methyltransferase, C-terminal domain"/>
    <property type="match status" value="1"/>
</dbReference>
<reference evidence="8 9" key="1">
    <citation type="submission" date="2018-02" db="EMBL/GenBank/DDBJ databases">
        <title>Comparative genomes isolates from brazilian mangrove.</title>
        <authorList>
            <person name="Araujo J.E."/>
            <person name="Taketani R.G."/>
            <person name="Silva M.C.P."/>
            <person name="Loureco M.V."/>
            <person name="Andreote F.D."/>
        </authorList>
    </citation>
    <scope>NUCLEOTIDE SEQUENCE [LARGE SCALE GENOMIC DNA]</scope>
    <source>
        <strain evidence="8 9">NAP PRIS-MGV</strain>
    </source>
</reference>
<keyword evidence="3" id="KW-0540">Nuclease</keyword>
<dbReference type="InterPro" id="IPR036388">
    <property type="entry name" value="WH-like_DNA-bd_sf"/>
</dbReference>
<evidence type="ECO:0000256" key="3">
    <source>
        <dbReference type="ARBA" id="ARBA00022722"/>
    </source>
</evidence>
<evidence type="ECO:0000256" key="5">
    <source>
        <dbReference type="ARBA" id="ARBA00022763"/>
    </source>
</evidence>
<comment type="caution">
    <text evidence="8">The sequence shown here is derived from an EMBL/GenBank/DDBJ whole genome shotgun (WGS) entry which is preliminary data.</text>
</comment>
<dbReference type="InterPro" id="IPR014048">
    <property type="entry name" value="MethylDNA_cys_MeTrfase_DNA-bd"/>
</dbReference>
<dbReference type="Pfam" id="PF04493">
    <property type="entry name" value="Endonuclease_5"/>
    <property type="match status" value="1"/>
</dbReference>
<dbReference type="InterPro" id="IPR036217">
    <property type="entry name" value="MethylDNA_cys_MeTrfase_DNAb"/>
</dbReference>
<keyword evidence="6" id="KW-0378">Hydrolase</keyword>
<dbReference type="PANTHER" id="PTHR28511:SF1">
    <property type="entry name" value="ENDONUCLEASE V"/>
    <property type="match status" value="1"/>
</dbReference>
<organism evidence="8 9">
    <name type="scientific">Blastopirellula marina</name>
    <dbReference type="NCBI Taxonomy" id="124"/>
    <lineage>
        <taxon>Bacteria</taxon>
        <taxon>Pseudomonadati</taxon>
        <taxon>Planctomycetota</taxon>
        <taxon>Planctomycetia</taxon>
        <taxon>Pirellulales</taxon>
        <taxon>Pirellulaceae</taxon>
        <taxon>Blastopirellula</taxon>
    </lineage>
</organism>
<evidence type="ECO:0000313" key="9">
    <source>
        <dbReference type="Proteomes" id="UP000239388"/>
    </source>
</evidence>
<dbReference type="GO" id="GO:0016891">
    <property type="term" value="F:RNA endonuclease activity producing 5'-phosphomonoesters, hydrolytic mechanism"/>
    <property type="evidence" value="ECO:0007669"/>
    <property type="project" value="TreeGrafter"/>
</dbReference>
<keyword evidence="5" id="KW-0227">DNA damage</keyword>
<dbReference type="PANTHER" id="PTHR28511">
    <property type="entry name" value="ENDONUCLEASE V"/>
    <property type="match status" value="1"/>
</dbReference>
<sequence length="340" mass="37184">MPLPDLRHVADSLQQRIPDLFAELKRLVLTIPPGHVVTYGDLAKELGDSGASRWVASYLLLPEGPLADCSHRVVRSTGELGLYHNQNVDQKAQKLASEGVSVQNNQVDLKRFRWTLPAGSKPLVALKAWQRDFACPVGIELAAGEVQTIGGLDVSYQGDMAVAVCSCFGADGKELQKHFAHTMRVRFPYISGYLAFREIPVYLELFAEMQANDCLPDVLLVDGNGRLHPRRMGIATMLGALIGIPTIGIAKNQLCGSILSDQLTVGSWEPIVASKNEPDDVLGYAILPHAKTKNPLYVSQGLGIGDLRMQEIVARCFAGHRSPEPIYHADRESRRIASTL</sequence>
<dbReference type="CDD" id="cd06559">
    <property type="entry name" value="Endonuclease_V"/>
    <property type="match status" value="1"/>
</dbReference>
<feature type="domain" description="Methylated-DNA-[protein]-cysteine S-methyltransferase DNA binding" evidence="7">
    <location>
        <begin position="26"/>
        <end position="100"/>
    </location>
</feature>
<evidence type="ECO:0000256" key="2">
    <source>
        <dbReference type="ARBA" id="ARBA00022490"/>
    </source>
</evidence>
<dbReference type="GO" id="GO:0005737">
    <property type="term" value="C:cytoplasm"/>
    <property type="evidence" value="ECO:0007669"/>
    <property type="project" value="UniProtKB-SubCell"/>
</dbReference>
<name>A0A2S8GC84_9BACT</name>
<comment type="subcellular location">
    <subcellularLocation>
        <location evidence="1">Cytoplasm</location>
    </subcellularLocation>
</comment>
<evidence type="ECO:0000256" key="6">
    <source>
        <dbReference type="ARBA" id="ARBA00022801"/>
    </source>
</evidence>
<dbReference type="CDD" id="cd06445">
    <property type="entry name" value="ATase"/>
    <property type="match status" value="1"/>
</dbReference>
<protein>
    <recommendedName>
        <fullName evidence="7">Methylated-DNA-[protein]-cysteine S-methyltransferase DNA binding domain-containing protein</fullName>
    </recommendedName>
</protein>
<dbReference type="InterPro" id="IPR007581">
    <property type="entry name" value="Endonuclease-V"/>
</dbReference>
<evidence type="ECO:0000256" key="1">
    <source>
        <dbReference type="ARBA" id="ARBA00004496"/>
    </source>
</evidence>
<dbReference type="EMBL" id="PUIB01000005">
    <property type="protein sequence ID" value="PQO41694.1"/>
    <property type="molecule type" value="Genomic_DNA"/>
</dbReference>
<evidence type="ECO:0000256" key="4">
    <source>
        <dbReference type="ARBA" id="ARBA00022759"/>
    </source>
</evidence>